<dbReference type="PANTHER" id="PTHR43531">
    <property type="entry name" value="PROTEIN ICFG"/>
    <property type="match status" value="1"/>
</dbReference>
<dbReference type="GO" id="GO:0005886">
    <property type="term" value="C:plasma membrane"/>
    <property type="evidence" value="ECO:0007669"/>
    <property type="project" value="TreeGrafter"/>
</dbReference>
<feature type="domain" description="Methyl-accepting transducer" evidence="6">
    <location>
        <begin position="117"/>
        <end position="346"/>
    </location>
</feature>
<keyword evidence="5" id="KW-1133">Transmembrane helix</keyword>
<evidence type="ECO:0000256" key="1">
    <source>
        <dbReference type="ARBA" id="ARBA00004370"/>
    </source>
</evidence>
<evidence type="ECO:0000256" key="3">
    <source>
        <dbReference type="ARBA" id="ARBA00029447"/>
    </source>
</evidence>
<reference evidence="8 9" key="1">
    <citation type="journal article" date="2017" name="Int. J. Syst. Evol. Microbiol.">
        <title>Ramlibacter monticola sp. nov., isolated from forest soil.</title>
        <authorList>
            <person name="Chaudhary D.K."/>
            <person name="Kim J."/>
        </authorList>
    </citation>
    <scope>NUCLEOTIDE SEQUENCE [LARGE SCALE GENOMIC DNA]</scope>
    <source>
        <strain evidence="8 9">KACC 19175</strain>
    </source>
</reference>
<keyword evidence="9" id="KW-1185">Reference proteome</keyword>
<dbReference type="EMBL" id="JAEQNE010000002">
    <property type="protein sequence ID" value="MBL0391546.1"/>
    <property type="molecule type" value="Genomic_DNA"/>
</dbReference>
<dbReference type="AlphaFoldDB" id="A0A937CST1"/>
<comment type="subcellular location">
    <subcellularLocation>
        <location evidence="1">Membrane</location>
    </subcellularLocation>
</comment>
<dbReference type="InterPro" id="IPR004089">
    <property type="entry name" value="MCPsignal_dom"/>
</dbReference>
<dbReference type="PROSITE" id="PS50111">
    <property type="entry name" value="CHEMOTAXIS_TRANSDUC_2"/>
    <property type="match status" value="1"/>
</dbReference>
<evidence type="ECO:0000256" key="4">
    <source>
        <dbReference type="PROSITE-ProRule" id="PRU00284"/>
    </source>
</evidence>
<evidence type="ECO:0000313" key="9">
    <source>
        <dbReference type="Proteomes" id="UP000599109"/>
    </source>
</evidence>
<evidence type="ECO:0000256" key="5">
    <source>
        <dbReference type="SAM" id="Phobius"/>
    </source>
</evidence>
<organism evidence="8 9">
    <name type="scientific">Ramlibacter monticola</name>
    <dbReference type="NCBI Taxonomy" id="1926872"/>
    <lineage>
        <taxon>Bacteria</taxon>
        <taxon>Pseudomonadati</taxon>
        <taxon>Pseudomonadota</taxon>
        <taxon>Betaproteobacteria</taxon>
        <taxon>Burkholderiales</taxon>
        <taxon>Comamonadaceae</taxon>
        <taxon>Ramlibacter</taxon>
    </lineage>
</organism>
<evidence type="ECO:0000259" key="7">
    <source>
        <dbReference type="PROSITE" id="PS50885"/>
    </source>
</evidence>
<comment type="similarity">
    <text evidence="3">Belongs to the methyl-accepting chemotaxis (MCP) protein family.</text>
</comment>
<keyword evidence="4" id="KW-0807">Transducer</keyword>
<evidence type="ECO:0000259" key="6">
    <source>
        <dbReference type="PROSITE" id="PS50111"/>
    </source>
</evidence>
<dbReference type="InterPro" id="IPR051310">
    <property type="entry name" value="MCP_chemotaxis"/>
</dbReference>
<dbReference type="SMART" id="SM00304">
    <property type="entry name" value="HAMP"/>
    <property type="match status" value="1"/>
</dbReference>
<dbReference type="GO" id="GO:0004888">
    <property type="term" value="F:transmembrane signaling receptor activity"/>
    <property type="evidence" value="ECO:0007669"/>
    <property type="project" value="TreeGrafter"/>
</dbReference>
<evidence type="ECO:0000256" key="2">
    <source>
        <dbReference type="ARBA" id="ARBA00022481"/>
    </source>
</evidence>
<keyword evidence="2" id="KW-0488">Methylation</keyword>
<dbReference type="Pfam" id="PF00015">
    <property type="entry name" value="MCPsignal"/>
    <property type="match status" value="1"/>
</dbReference>
<dbReference type="FunFam" id="1.10.287.950:FF:000001">
    <property type="entry name" value="Methyl-accepting chemotaxis sensory transducer"/>
    <property type="match status" value="1"/>
</dbReference>
<dbReference type="SMART" id="SM00283">
    <property type="entry name" value="MA"/>
    <property type="match status" value="1"/>
</dbReference>
<dbReference type="InterPro" id="IPR003660">
    <property type="entry name" value="HAMP_dom"/>
</dbReference>
<name>A0A937CST1_9BURK</name>
<dbReference type="Proteomes" id="UP000599109">
    <property type="component" value="Unassembled WGS sequence"/>
</dbReference>
<comment type="caution">
    <text evidence="8">The sequence shown here is derived from an EMBL/GenBank/DDBJ whole genome shotgun (WGS) entry which is preliminary data.</text>
</comment>
<dbReference type="CDD" id="cd06225">
    <property type="entry name" value="HAMP"/>
    <property type="match status" value="1"/>
</dbReference>
<dbReference type="Pfam" id="PF00672">
    <property type="entry name" value="HAMP"/>
    <property type="match status" value="1"/>
</dbReference>
<proteinExistence type="inferred from homology"/>
<gene>
    <name evidence="8" type="ORF">JJ685_10405</name>
</gene>
<dbReference type="Gene3D" id="1.10.287.950">
    <property type="entry name" value="Methyl-accepting chemotaxis protein"/>
    <property type="match status" value="1"/>
</dbReference>
<evidence type="ECO:0000313" key="8">
    <source>
        <dbReference type="EMBL" id="MBL0391546.1"/>
    </source>
</evidence>
<dbReference type="PANTHER" id="PTHR43531:SF14">
    <property type="entry name" value="METHYL-ACCEPTING CHEMOTAXIS PROTEIN I-RELATED"/>
    <property type="match status" value="1"/>
</dbReference>
<sequence length="372" mass="39183">MVAFKSLEKEMEAFSTLIEERSRAAHEDSTGSSQFAKVAISVSILLSAVVLTVLSWLLSRSIVQRLRRAVEVARTVAKGDLSSQIDVHGSDEAAQLLEALAQMNSSLTALVATVRQSSESIATGTSQIATGNQDLSQRTETQASNLQQTAASMEQISATVRANADTTRAVSEMASTASRSAAASGDAVSQLVGTMAGITESSRRITDIIGVIDGIAFQTNILALNAAVEAARAGDQGRGFAVVASEVRSLAQRSAAAAKEIKTLIEASVHKVQAGEQQAVHAGDSMKEVVEQVQQMTLLLAEISSATQEQTKGIAEVSQAVTQIDRVTQSNASLVEEAAAAAESLSRQAERLVHAVSLFRVHHEHEPRLLAA</sequence>
<protein>
    <submittedName>
        <fullName evidence="8">HAMP domain-containing protein</fullName>
    </submittedName>
</protein>
<keyword evidence="5" id="KW-0472">Membrane</keyword>
<keyword evidence="5" id="KW-0812">Transmembrane</keyword>
<dbReference type="SUPFAM" id="SSF58104">
    <property type="entry name" value="Methyl-accepting chemotaxis protein (MCP) signaling domain"/>
    <property type="match status" value="1"/>
</dbReference>
<dbReference type="PROSITE" id="PS50885">
    <property type="entry name" value="HAMP"/>
    <property type="match status" value="1"/>
</dbReference>
<feature type="transmembrane region" description="Helical" evidence="5">
    <location>
        <begin position="38"/>
        <end position="58"/>
    </location>
</feature>
<accession>A0A937CST1</accession>
<feature type="domain" description="HAMP" evidence="7">
    <location>
        <begin position="60"/>
        <end position="112"/>
    </location>
</feature>
<dbReference type="GO" id="GO:0006935">
    <property type="term" value="P:chemotaxis"/>
    <property type="evidence" value="ECO:0007669"/>
    <property type="project" value="TreeGrafter"/>
</dbReference>
<dbReference type="GO" id="GO:0007165">
    <property type="term" value="P:signal transduction"/>
    <property type="evidence" value="ECO:0007669"/>
    <property type="project" value="UniProtKB-KW"/>
</dbReference>